<evidence type="ECO:0000256" key="12">
    <source>
        <dbReference type="RuleBase" id="RU361152"/>
    </source>
</evidence>
<feature type="domain" description="Glycosyl hydrolase family 4 C-terminal" evidence="13">
    <location>
        <begin position="196"/>
        <end position="404"/>
    </location>
</feature>
<dbReference type="PANTHER" id="PTHR32092">
    <property type="entry name" value="6-PHOSPHO-BETA-GLUCOSIDASE-RELATED"/>
    <property type="match status" value="1"/>
</dbReference>
<keyword evidence="7" id="KW-0119">Carbohydrate metabolism</keyword>
<keyword evidence="10" id="KW-0533">Nickel</keyword>
<keyword evidence="15" id="KW-1185">Reference proteome</keyword>
<dbReference type="Proteomes" id="UP001304300">
    <property type="component" value="Chromosome"/>
</dbReference>
<dbReference type="GO" id="GO:0004553">
    <property type="term" value="F:hydrolase activity, hydrolyzing O-glycosyl compounds"/>
    <property type="evidence" value="ECO:0007669"/>
    <property type="project" value="InterPro"/>
</dbReference>
<evidence type="ECO:0000313" key="15">
    <source>
        <dbReference type="Proteomes" id="UP001304300"/>
    </source>
</evidence>
<name>A0AAQ3LDX4_9BACT</name>
<dbReference type="InterPro" id="IPR022616">
    <property type="entry name" value="Glyco_hydro_4_C"/>
</dbReference>
<keyword evidence="5 12" id="KW-0520">NAD</keyword>
<comment type="similarity">
    <text evidence="2 12">Belongs to the glycosyl hydrolase 4 family.</text>
</comment>
<dbReference type="GO" id="GO:0016616">
    <property type="term" value="F:oxidoreductase activity, acting on the CH-OH group of donors, NAD or NADP as acceptor"/>
    <property type="evidence" value="ECO:0007669"/>
    <property type="project" value="InterPro"/>
</dbReference>
<dbReference type="GO" id="GO:0046872">
    <property type="term" value="F:metal ion binding"/>
    <property type="evidence" value="ECO:0007669"/>
    <property type="project" value="UniProtKB-KW"/>
</dbReference>
<evidence type="ECO:0000256" key="9">
    <source>
        <dbReference type="PIRSR" id="PIRSR601088-2"/>
    </source>
</evidence>
<evidence type="ECO:0000256" key="3">
    <source>
        <dbReference type="ARBA" id="ARBA00022723"/>
    </source>
</evidence>
<dbReference type="PRINTS" id="PR00732">
    <property type="entry name" value="GLHYDRLASE4"/>
</dbReference>
<sequence>MSRKITLIGAGSVVFAKTLISDILQFAELSDSEICLMDIDPARLKVADIMMKRIIAKLGVKAKVTSTLEQKKAIKGAKYVICTVQVGGYKPSTVRDFEIPKKYGLQQTIADTLGVGGVFRALRTIPVINGIAQDIADHAHPDCLFLNYTNPMAMNCWAVDEAVGIPHVGLCHSVFGTARMLAGHVGIPYNDVSYLVAGINHMAFFLKFQYRGQDAYPLLYRALEDPDRSFELVRYEMMRRTGYFVTESSEHQSEYLPYFIHHGKEVIDKFNIPIDEYLRRCEGVIATWEDTEAKLLGEDGEIEVKAQSHEYGSYIIHSRETNTLRTVYGNVPNTGLITNLTEGCCVEVPCQVDASGLNPVYIGKLPDQLAAICMTNVNVQRLTVTAALTGKREHIYHAVMMDPHASSTLTLDNIWAMCDELIDAHQCDGYLGEFAPVIKNTGRTYAGLGDRLIARSAARGVHLDQAGTEFDLEVSVENPSTDDVDCSLVVSSEGDTIALASDRLKLSVPAGAKITEIIKATVKKASKESVDITLTSTDPRVVTIGSTINLRRRMNKADDGSANFALDLSGFPSASGSVSREGENLRIKMTVGDSDIKPKLETPWQGSSVELFFCEEGRPGITHLFVVPDKQDGVQVVDPHKNPVDGIEIELERRSLDYSIDVLVPNKIAGVSSNGPILFDAYANLNALGDAHSGGRSTLSGRFDSGRDMTEAYEAEL</sequence>
<dbReference type="RefSeq" id="WP_317834629.1">
    <property type="nucleotide sequence ID" value="NZ_CP136920.1"/>
</dbReference>
<keyword evidence="4 12" id="KW-0378">Hydrolase</keyword>
<evidence type="ECO:0000256" key="8">
    <source>
        <dbReference type="ARBA" id="ARBA00023295"/>
    </source>
</evidence>
<evidence type="ECO:0000256" key="5">
    <source>
        <dbReference type="ARBA" id="ARBA00023027"/>
    </source>
</evidence>
<dbReference type="InterPro" id="IPR001088">
    <property type="entry name" value="Glyco_hydro_4"/>
</dbReference>
<dbReference type="GO" id="GO:0005975">
    <property type="term" value="P:carbohydrate metabolic process"/>
    <property type="evidence" value="ECO:0007669"/>
    <property type="project" value="InterPro"/>
</dbReference>
<reference evidence="14 15" key="1">
    <citation type="submission" date="2023-10" db="EMBL/GenBank/DDBJ databases">
        <title>Rubellicoccus peritrichatus gen. nov., sp. nov., isolated from an algae of coral reef tank.</title>
        <authorList>
            <person name="Luo J."/>
        </authorList>
    </citation>
    <scope>NUCLEOTIDE SEQUENCE [LARGE SCALE GENOMIC DNA]</scope>
    <source>
        <strain evidence="14 15">CR14</strain>
    </source>
</reference>
<proteinExistence type="inferred from homology"/>
<comment type="cofactor">
    <cofactor evidence="1">
        <name>Mn(2+)</name>
        <dbReference type="ChEBI" id="CHEBI:29035"/>
    </cofactor>
</comment>
<dbReference type="EMBL" id="CP136920">
    <property type="protein sequence ID" value="WOO42145.1"/>
    <property type="molecule type" value="Genomic_DNA"/>
</dbReference>
<dbReference type="AlphaFoldDB" id="A0AAQ3LDX4"/>
<dbReference type="InterPro" id="IPR053715">
    <property type="entry name" value="GH4_Enzyme_sf"/>
</dbReference>
<evidence type="ECO:0000256" key="1">
    <source>
        <dbReference type="ARBA" id="ARBA00001936"/>
    </source>
</evidence>
<keyword evidence="8 12" id="KW-0326">Glycosidase</keyword>
<dbReference type="SUPFAM" id="SSF56327">
    <property type="entry name" value="LDH C-terminal domain-like"/>
    <property type="match status" value="1"/>
</dbReference>
<dbReference type="NCBIfam" id="NF011657">
    <property type="entry name" value="PRK15076.1"/>
    <property type="match status" value="1"/>
</dbReference>
<feature type="site" description="Increases basicity of active site Tyr" evidence="11">
    <location>
        <position position="111"/>
    </location>
</feature>
<accession>A0AAQ3LDX4</accession>
<evidence type="ECO:0000256" key="10">
    <source>
        <dbReference type="PIRSR" id="PIRSR601088-3"/>
    </source>
</evidence>
<evidence type="ECO:0000259" key="13">
    <source>
        <dbReference type="Pfam" id="PF11975"/>
    </source>
</evidence>
<evidence type="ECO:0000256" key="2">
    <source>
        <dbReference type="ARBA" id="ARBA00010141"/>
    </source>
</evidence>
<keyword evidence="10" id="KW-0170">Cobalt</keyword>
<dbReference type="PANTHER" id="PTHR32092:SF6">
    <property type="entry name" value="ALPHA-GALACTOSIDASE"/>
    <property type="match status" value="1"/>
</dbReference>
<dbReference type="Pfam" id="PF02056">
    <property type="entry name" value="Glyco_hydro_4"/>
    <property type="match status" value="1"/>
</dbReference>
<gene>
    <name evidence="14" type="ORF">RZN69_03525</name>
</gene>
<organism evidence="14 15">
    <name type="scientific">Rubellicoccus peritrichatus</name>
    <dbReference type="NCBI Taxonomy" id="3080537"/>
    <lineage>
        <taxon>Bacteria</taxon>
        <taxon>Pseudomonadati</taxon>
        <taxon>Verrucomicrobiota</taxon>
        <taxon>Opitutia</taxon>
        <taxon>Puniceicoccales</taxon>
        <taxon>Cerasicoccaceae</taxon>
        <taxon>Rubellicoccus</taxon>
    </lineage>
</organism>
<keyword evidence="10" id="KW-0408">Iron</keyword>
<evidence type="ECO:0000256" key="6">
    <source>
        <dbReference type="ARBA" id="ARBA00023211"/>
    </source>
</evidence>
<evidence type="ECO:0000256" key="4">
    <source>
        <dbReference type="ARBA" id="ARBA00022801"/>
    </source>
</evidence>
<dbReference type="InterPro" id="IPR036291">
    <property type="entry name" value="NAD(P)-bd_dom_sf"/>
</dbReference>
<comment type="cofactor">
    <cofactor evidence="12">
        <name>NAD(+)</name>
        <dbReference type="ChEBI" id="CHEBI:57540"/>
    </cofactor>
    <text evidence="12">Binds 1 NAD(+) per subunit.</text>
</comment>
<dbReference type="Pfam" id="PF11975">
    <property type="entry name" value="Glyco_hydro_4C"/>
    <property type="match status" value="1"/>
</dbReference>
<dbReference type="SUPFAM" id="SSF51735">
    <property type="entry name" value="NAD(P)-binding Rossmann-fold domains"/>
    <property type="match status" value="1"/>
</dbReference>
<keyword evidence="6 10" id="KW-0464">Manganese</keyword>
<dbReference type="Gene3D" id="3.90.1820.10">
    <property type="entry name" value="AglA-like glucosidase"/>
    <property type="match status" value="1"/>
</dbReference>
<dbReference type="KEGG" id="puo:RZN69_03525"/>
<evidence type="ECO:0000256" key="7">
    <source>
        <dbReference type="ARBA" id="ARBA00023277"/>
    </source>
</evidence>
<protein>
    <submittedName>
        <fullName evidence="14">Alpha-glucosidase/alpha-galactosidase</fullName>
    </submittedName>
</protein>
<feature type="binding site" evidence="10">
    <location>
        <position position="171"/>
    </location>
    <ligand>
        <name>Mn(2+)</name>
        <dbReference type="ChEBI" id="CHEBI:29035"/>
    </ligand>
</feature>
<keyword evidence="3 10" id="KW-0479">Metal-binding</keyword>
<dbReference type="InterPro" id="IPR015955">
    <property type="entry name" value="Lactate_DH/Glyco_Ohase_4_C"/>
</dbReference>
<feature type="binding site" evidence="9">
    <location>
        <position position="150"/>
    </location>
    <ligand>
        <name>substrate</name>
    </ligand>
</feature>
<dbReference type="CDD" id="cd05297">
    <property type="entry name" value="GH4_alpha_glucosidase_galactosidase"/>
    <property type="match status" value="1"/>
</dbReference>
<evidence type="ECO:0000256" key="11">
    <source>
        <dbReference type="PIRSR" id="PIRSR601088-4"/>
    </source>
</evidence>
<evidence type="ECO:0000313" key="14">
    <source>
        <dbReference type="EMBL" id="WOO42145.1"/>
    </source>
</evidence>
<feature type="binding site" evidence="10">
    <location>
        <position position="201"/>
    </location>
    <ligand>
        <name>Mn(2+)</name>
        <dbReference type="ChEBI" id="CHEBI:29035"/>
    </ligand>
</feature>